<accession>A0A915EME3</accession>
<dbReference type="AlphaFoldDB" id="A0A915EME3"/>
<dbReference type="WBParaSite" id="jg6899">
    <property type="protein sequence ID" value="jg6899"/>
    <property type="gene ID" value="jg6899"/>
</dbReference>
<proteinExistence type="predicted"/>
<evidence type="ECO:0000313" key="1">
    <source>
        <dbReference type="Proteomes" id="UP000887574"/>
    </source>
</evidence>
<dbReference type="Proteomes" id="UP000887574">
    <property type="component" value="Unplaced"/>
</dbReference>
<evidence type="ECO:0000313" key="2">
    <source>
        <dbReference type="WBParaSite" id="jg6899"/>
    </source>
</evidence>
<keyword evidence="1" id="KW-1185">Reference proteome</keyword>
<protein>
    <submittedName>
        <fullName evidence="2">Reverse transcriptase</fullName>
    </submittedName>
</protein>
<sequence>MFADDVIESGVLEQDLKAAEDLLAFEQNERDEILILTVLEEIIAKDQGKKEIKVSKRLYNKTNVHTKERNKGILADIVDKIFLPTTQVDLFNKTLQATLQVKHPSTLPQMGVQRPFTQNTYTRGNPKMAQEIDGIVTNSKMISKALG</sequence>
<reference evidence="2" key="1">
    <citation type="submission" date="2022-11" db="UniProtKB">
        <authorList>
            <consortium name="WormBaseParasite"/>
        </authorList>
    </citation>
    <scope>IDENTIFICATION</scope>
</reference>
<name>A0A915EME3_9BILA</name>
<organism evidence="1 2">
    <name type="scientific">Ditylenchus dipsaci</name>
    <dbReference type="NCBI Taxonomy" id="166011"/>
    <lineage>
        <taxon>Eukaryota</taxon>
        <taxon>Metazoa</taxon>
        <taxon>Ecdysozoa</taxon>
        <taxon>Nematoda</taxon>
        <taxon>Chromadorea</taxon>
        <taxon>Rhabditida</taxon>
        <taxon>Tylenchina</taxon>
        <taxon>Tylenchomorpha</taxon>
        <taxon>Sphaerularioidea</taxon>
        <taxon>Anguinidae</taxon>
        <taxon>Anguininae</taxon>
        <taxon>Ditylenchus</taxon>
    </lineage>
</organism>